<dbReference type="InParanoid" id="A0A5C3PBG1"/>
<proteinExistence type="predicted"/>
<feature type="region of interest" description="Disordered" evidence="1">
    <location>
        <begin position="308"/>
        <end position="349"/>
    </location>
</feature>
<dbReference type="AlphaFoldDB" id="A0A5C3PBG1"/>
<gene>
    <name evidence="2" type="ORF">K466DRAFT_600433</name>
</gene>
<feature type="compositionally biased region" description="Low complexity" evidence="1">
    <location>
        <begin position="590"/>
        <end position="608"/>
    </location>
</feature>
<dbReference type="Proteomes" id="UP000308197">
    <property type="component" value="Unassembled WGS sequence"/>
</dbReference>
<protein>
    <submittedName>
        <fullName evidence="2">Uncharacterized protein</fullName>
    </submittedName>
</protein>
<feature type="compositionally biased region" description="Low complexity" evidence="1">
    <location>
        <begin position="329"/>
        <end position="347"/>
    </location>
</feature>
<organism evidence="2 3">
    <name type="scientific">Polyporus arcularius HHB13444</name>
    <dbReference type="NCBI Taxonomy" id="1314778"/>
    <lineage>
        <taxon>Eukaryota</taxon>
        <taxon>Fungi</taxon>
        <taxon>Dikarya</taxon>
        <taxon>Basidiomycota</taxon>
        <taxon>Agaricomycotina</taxon>
        <taxon>Agaricomycetes</taxon>
        <taxon>Polyporales</taxon>
        <taxon>Polyporaceae</taxon>
        <taxon>Polyporus</taxon>
    </lineage>
</organism>
<evidence type="ECO:0000313" key="3">
    <source>
        <dbReference type="Proteomes" id="UP000308197"/>
    </source>
</evidence>
<feature type="region of interest" description="Disordered" evidence="1">
    <location>
        <begin position="466"/>
        <end position="523"/>
    </location>
</feature>
<feature type="compositionally biased region" description="Pro residues" evidence="1">
    <location>
        <begin position="410"/>
        <end position="421"/>
    </location>
</feature>
<keyword evidence="3" id="KW-1185">Reference proteome</keyword>
<feature type="compositionally biased region" description="Basic and acidic residues" evidence="1">
    <location>
        <begin position="383"/>
        <end position="395"/>
    </location>
</feature>
<reference evidence="2 3" key="1">
    <citation type="journal article" date="2019" name="Nat. Ecol. Evol.">
        <title>Megaphylogeny resolves global patterns of mushroom evolution.</title>
        <authorList>
            <person name="Varga T."/>
            <person name="Krizsan K."/>
            <person name="Foldi C."/>
            <person name="Dima B."/>
            <person name="Sanchez-Garcia M."/>
            <person name="Sanchez-Ramirez S."/>
            <person name="Szollosi G.J."/>
            <person name="Szarkandi J.G."/>
            <person name="Papp V."/>
            <person name="Albert L."/>
            <person name="Andreopoulos W."/>
            <person name="Angelini C."/>
            <person name="Antonin V."/>
            <person name="Barry K.W."/>
            <person name="Bougher N.L."/>
            <person name="Buchanan P."/>
            <person name="Buyck B."/>
            <person name="Bense V."/>
            <person name="Catcheside P."/>
            <person name="Chovatia M."/>
            <person name="Cooper J."/>
            <person name="Damon W."/>
            <person name="Desjardin D."/>
            <person name="Finy P."/>
            <person name="Geml J."/>
            <person name="Haridas S."/>
            <person name="Hughes K."/>
            <person name="Justo A."/>
            <person name="Karasinski D."/>
            <person name="Kautmanova I."/>
            <person name="Kiss B."/>
            <person name="Kocsube S."/>
            <person name="Kotiranta H."/>
            <person name="LaButti K.M."/>
            <person name="Lechner B.E."/>
            <person name="Liimatainen K."/>
            <person name="Lipzen A."/>
            <person name="Lukacs Z."/>
            <person name="Mihaltcheva S."/>
            <person name="Morgado L.N."/>
            <person name="Niskanen T."/>
            <person name="Noordeloos M.E."/>
            <person name="Ohm R.A."/>
            <person name="Ortiz-Santana B."/>
            <person name="Ovrebo C."/>
            <person name="Racz N."/>
            <person name="Riley R."/>
            <person name="Savchenko A."/>
            <person name="Shiryaev A."/>
            <person name="Soop K."/>
            <person name="Spirin V."/>
            <person name="Szebenyi C."/>
            <person name="Tomsovsky M."/>
            <person name="Tulloss R.E."/>
            <person name="Uehling J."/>
            <person name="Grigoriev I.V."/>
            <person name="Vagvolgyi C."/>
            <person name="Papp T."/>
            <person name="Martin F.M."/>
            <person name="Miettinen O."/>
            <person name="Hibbett D.S."/>
            <person name="Nagy L.G."/>
        </authorList>
    </citation>
    <scope>NUCLEOTIDE SEQUENCE [LARGE SCALE GENOMIC DNA]</scope>
    <source>
        <strain evidence="2 3">HHB13444</strain>
    </source>
</reference>
<evidence type="ECO:0000313" key="2">
    <source>
        <dbReference type="EMBL" id="TFK86307.1"/>
    </source>
</evidence>
<sequence>MHPSAYTQNMFANLSGLPGDFCPTMPASGSNTGFNNSDEKQQIHSMQSELYDLKQMISTMHTQMLTMQGTQPNQAPGGVPSAATATPIASAAATGQGNTDTRNGGSSGFTDLSASFPEVGPDGTPLLLSRNRKNYPHVRVWTKDDYEDSSASEVTLPGVTRRKPGRPSKKTTVKEVWDDDDGFDFDADKDHANGKATTDRAPTHNLRFITDVWGNVISDNRAKYARGVARSYWTKSLQDGRAPLTWKRDGTSDVMDEFYGYMKRKIPELGLADDDWKVELFAILVYPTFVAPRRALFAALAAKRAGNQSAAIPTKKKRKAKASHHDSSSKSGAPAGPALPAADGPTAVQTTENPAFAGEALYHMSPPPEDVPVFHDDALHVSVSNDHDHDDDDNRARKRRRVDISEPVPSGAPAPVSPPPSASISTATVGPPAATTTSSGAASTTTADAFAALPLPLMSSVPEASLTHDASPAHETSPMRDTSPACETSLASPRRGTSPAPTITTSPPTSPGPSSPQEANEAPKVAGPILVHDPLRGMWTKFKAPESTASVARPKHAAKSAHAAVSTPGQDGSDSGKASANKRRGKAAKKAVVAKAWPPSPSNKNPKPTCARIWKKENPSGDEATFNAWYKTMSSYAATKYIRTHTGNTS</sequence>
<feature type="compositionally biased region" description="Basic residues" evidence="1">
    <location>
        <begin position="580"/>
        <end position="589"/>
    </location>
</feature>
<evidence type="ECO:0000256" key="1">
    <source>
        <dbReference type="SAM" id="MobiDB-lite"/>
    </source>
</evidence>
<feature type="compositionally biased region" description="Low complexity" evidence="1">
    <location>
        <begin position="422"/>
        <end position="443"/>
    </location>
</feature>
<dbReference type="EMBL" id="ML211205">
    <property type="protein sequence ID" value="TFK86307.1"/>
    <property type="molecule type" value="Genomic_DNA"/>
</dbReference>
<name>A0A5C3PBG1_9APHY</name>
<accession>A0A5C3PBG1</accession>
<feature type="region of interest" description="Disordered" evidence="1">
    <location>
        <begin position="383"/>
        <end position="443"/>
    </location>
</feature>
<feature type="compositionally biased region" description="Low complexity" evidence="1">
    <location>
        <begin position="497"/>
        <end position="507"/>
    </location>
</feature>
<feature type="region of interest" description="Disordered" evidence="1">
    <location>
        <begin position="546"/>
        <end position="616"/>
    </location>
</feature>